<dbReference type="OrthoDB" id="26525at2759"/>
<accession>A0A2P6TZN6</accession>
<evidence type="ECO:0000256" key="1">
    <source>
        <dbReference type="ARBA" id="ARBA00022837"/>
    </source>
</evidence>
<dbReference type="PROSITE" id="PS50222">
    <property type="entry name" value="EF_HAND_2"/>
    <property type="match status" value="1"/>
</dbReference>
<evidence type="ECO:0000313" key="5">
    <source>
        <dbReference type="Proteomes" id="UP000239899"/>
    </source>
</evidence>
<feature type="region of interest" description="Disordered" evidence="2">
    <location>
        <begin position="1"/>
        <end position="20"/>
    </location>
</feature>
<name>A0A2P6TZN6_CHLSO</name>
<dbReference type="STRING" id="3076.A0A2P6TZN6"/>
<evidence type="ECO:0000313" key="4">
    <source>
        <dbReference type="EMBL" id="PRW59532.1"/>
    </source>
</evidence>
<dbReference type="AlphaFoldDB" id="A0A2P6TZN6"/>
<comment type="caution">
    <text evidence="4">The sequence shown here is derived from an EMBL/GenBank/DDBJ whole genome shotgun (WGS) entry which is preliminary data.</text>
</comment>
<keyword evidence="1" id="KW-0106">Calcium</keyword>
<evidence type="ECO:0000259" key="3">
    <source>
        <dbReference type="PROSITE" id="PS50222"/>
    </source>
</evidence>
<dbReference type="PROSITE" id="PS00018">
    <property type="entry name" value="EF_HAND_1"/>
    <property type="match status" value="1"/>
</dbReference>
<feature type="domain" description="EF-hand" evidence="3">
    <location>
        <begin position="63"/>
        <end position="98"/>
    </location>
</feature>
<protein>
    <submittedName>
        <fullName evidence="4">Programmed cell death 6-like</fullName>
    </submittedName>
</protein>
<reference evidence="4 5" key="1">
    <citation type="journal article" date="2018" name="Plant J.">
        <title>Genome sequences of Chlorella sorokiniana UTEX 1602 and Micractinium conductrix SAG 241.80: implications to maltose excretion by a green alga.</title>
        <authorList>
            <person name="Arriola M.B."/>
            <person name="Velmurugan N."/>
            <person name="Zhang Y."/>
            <person name="Plunkett M.H."/>
            <person name="Hondzo H."/>
            <person name="Barney B.M."/>
        </authorList>
    </citation>
    <scope>NUCLEOTIDE SEQUENCE [LARGE SCALE GENOMIC DNA]</scope>
    <source>
        <strain evidence="5">UTEX 1602</strain>
    </source>
</reference>
<dbReference type="InterPro" id="IPR018247">
    <property type="entry name" value="EF_Hand_1_Ca_BS"/>
</dbReference>
<dbReference type="CDD" id="cd00051">
    <property type="entry name" value="EFh"/>
    <property type="match status" value="1"/>
</dbReference>
<organism evidence="4 5">
    <name type="scientific">Chlorella sorokiniana</name>
    <name type="common">Freshwater green alga</name>
    <dbReference type="NCBI Taxonomy" id="3076"/>
    <lineage>
        <taxon>Eukaryota</taxon>
        <taxon>Viridiplantae</taxon>
        <taxon>Chlorophyta</taxon>
        <taxon>core chlorophytes</taxon>
        <taxon>Trebouxiophyceae</taxon>
        <taxon>Chlorellales</taxon>
        <taxon>Chlorellaceae</taxon>
        <taxon>Chlorella clade</taxon>
        <taxon>Chlorella</taxon>
    </lineage>
</organism>
<dbReference type="InterPro" id="IPR011992">
    <property type="entry name" value="EF-hand-dom_pair"/>
</dbReference>
<sequence>MPVGPQGNPQVRASAVPGPEEDREVAHAAFMSAYGQSHHGPRIKGMQEFAGALLARQRIPSGQYADPLGHIFDEFDRDRSGTLSADEVAAALRSRNVDITDEQAAMFIDTVDFQRHAISKDEFRELIMHMAAADLHSRRSAQQQDGQEWVMSSWEQEEEIVTKLKSWTDHLMARRFKLAL</sequence>
<dbReference type="Pfam" id="PF13499">
    <property type="entry name" value="EF-hand_7"/>
    <property type="match status" value="1"/>
</dbReference>
<dbReference type="Proteomes" id="UP000239899">
    <property type="component" value="Unassembled WGS sequence"/>
</dbReference>
<keyword evidence="5" id="KW-1185">Reference proteome</keyword>
<dbReference type="GO" id="GO:0005509">
    <property type="term" value="F:calcium ion binding"/>
    <property type="evidence" value="ECO:0007669"/>
    <property type="project" value="InterPro"/>
</dbReference>
<evidence type="ECO:0000256" key="2">
    <source>
        <dbReference type="SAM" id="MobiDB-lite"/>
    </source>
</evidence>
<dbReference type="Gene3D" id="1.10.238.10">
    <property type="entry name" value="EF-hand"/>
    <property type="match status" value="1"/>
</dbReference>
<dbReference type="SUPFAM" id="SSF47473">
    <property type="entry name" value="EF-hand"/>
    <property type="match status" value="1"/>
</dbReference>
<gene>
    <name evidence="4" type="ORF">C2E21_1773</name>
</gene>
<proteinExistence type="predicted"/>
<dbReference type="EMBL" id="LHPG02000003">
    <property type="protein sequence ID" value="PRW59532.1"/>
    <property type="molecule type" value="Genomic_DNA"/>
</dbReference>
<dbReference type="InterPro" id="IPR002048">
    <property type="entry name" value="EF_hand_dom"/>
</dbReference>